<feature type="compositionally biased region" description="Polar residues" evidence="13">
    <location>
        <begin position="435"/>
        <end position="450"/>
    </location>
</feature>
<keyword evidence="7" id="KW-0539">Nucleus</keyword>
<evidence type="ECO:0000313" key="16">
    <source>
        <dbReference type="Proteomes" id="UP001460270"/>
    </source>
</evidence>
<evidence type="ECO:0000256" key="6">
    <source>
        <dbReference type="ARBA" id="ARBA00023187"/>
    </source>
</evidence>
<dbReference type="EMBL" id="JBBPFD010000015">
    <property type="protein sequence ID" value="KAK7895882.1"/>
    <property type="molecule type" value="Genomic_DNA"/>
</dbReference>
<dbReference type="AlphaFoldDB" id="A0AAW0N9Z9"/>
<dbReference type="PROSITE" id="PS50102">
    <property type="entry name" value="RRM"/>
    <property type="match status" value="1"/>
</dbReference>
<evidence type="ECO:0000256" key="5">
    <source>
        <dbReference type="ARBA" id="ARBA00022728"/>
    </source>
</evidence>
<reference evidence="16" key="1">
    <citation type="submission" date="2024-04" db="EMBL/GenBank/DDBJ databases">
        <title>Salinicola lusitanus LLJ914,a marine bacterium isolated from the Okinawa Trough.</title>
        <authorList>
            <person name="Li J."/>
        </authorList>
    </citation>
    <scope>NUCLEOTIDE SEQUENCE [LARGE SCALE GENOMIC DNA]</scope>
</reference>
<keyword evidence="12" id="KW-0694">RNA-binding</keyword>
<dbReference type="SMART" id="SM00360">
    <property type="entry name" value="RRM"/>
    <property type="match status" value="2"/>
</dbReference>
<comment type="function">
    <text evidence="8">Participates in the regulation of alternative splicing by modulating the activity of other splice facors. Inhibits the splicing activity of SFRS1, SFRS2 and SFRS6. Augments the splicing activity of SFRS3.</text>
</comment>
<evidence type="ECO:0000256" key="13">
    <source>
        <dbReference type="SAM" id="MobiDB-lite"/>
    </source>
</evidence>
<dbReference type="InterPro" id="IPR035979">
    <property type="entry name" value="RBD_domain_sf"/>
</dbReference>
<dbReference type="FunFam" id="3.30.70.330:FF:000084">
    <property type="entry name" value="Serine/arginine-rich splicing factor 11 isoform 1"/>
    <property type="match status" value="1"/>
</dbReference>
<comment type="subcellular location">
    <subcellularLocation>
        <location evidence="1">Nucleus</location>
    </subcellularLocation>
</comment>
<keyword evidence="3" id="KW-0597">Phosphoprotein</keyword>
<dbReference type="Gene3D" id="3.30.70.330">
    <property type="match status" value="2"/>
</dbReference>
<keyword evidence="6" id="KW-0508">mRNA splicing</keyword>
<sequence length="450" mass="50185">MSATPGTAVVQVTNLSSAVSSEQMRTLFGFLGHIEELRLYPPDNVSLSFSSKVCYIKFRDSSSVGVAQHLTNTVFIDRALIVVPCAEGKIPEEAKALSLLAPATPIPSLISGGGLLPIPTPASLQNLNLPFVNRISTGLEHIATIQSQPPLMGNVDPTKIDEIRRTVYVGNLNSQTTTAEQLLEFFKQVGDVKFVRMAGDETQPTRFAFVEFVEQDSVARALTFNGVMFGDRPLKVNHSNNAIVKPPELTPQAAAKELENVMRRVREAQSTIAAAIEPDNSKSSSSWSRRSRRSRSRSGPRKKRSRSKHRSSQKVWASDSHSSRSSHRRHSHSKDRKHSRSRSRGQKRRGKGRSRSPRRKPTSPSLKRNKKERRRERSRERKDHTTSKRNRKDVGVAKSKRKSTKAERSSKRQAKRVYISDREDSSSPSEGASSPFTQHNGSYRNTGLTV</sequence>
<keyword evidence="5" id="KW-0747">Spliceosome</keyword>
<accession>A0AAW0N9Z9</accession>
<dbReference type="Pfam" id="PF00076">
    <property type="entry name" value="RRM_1"/>
    <property type="match status" value="2"/>
</dbReference>
<dbReference type="SUPFAM" id="SSF54928">
    <property type="entry name" value="RNA-binding domain, RBD"/>
    <property type="match status" value="2"/>
</dbReference>
<evidence type="ECO:0000256" key="12">
    <source>
        <dbReference type="PROSITE-ProRule" id="PRU00176"/>
    </source>
</evidence>
<evidence type="ECO:0000256" key="8">
    <source>
        <dbReference type="ARBA" id="ARBA00058989"/>
    </source>
</evidence>
<evidence type="ECO:0000256" key="9">
    <source>
        <dbReference type="ARBA" id="ARBA00073574"/>
    </source>
</evidence>
<evidence type="ECO:0000256" key="10">
    <source>
        <dbReference type="ARBA" id="ARBA00076771"/>
    </source>
</evidence>
<dbReference type="GO" id="GO:0006397">
    <property type="term" value="P:mRNA processing"/>
    <property type="evidence" value="ECO:0007669"/>
    <property type="project" value="UniProtKB-KW"/>
</dbReference>
<comment type="similarity">
    <text evidence="2">Belongs to the splicing factor SR family.</text>
</comment>
<proteinExistence type="inferred from homology"/>
<dbReference type="InterPro" id="IPR000504">
    <property type="entry name" value="RRM_dom"/>
</dbReference>
<evidence type="ECO:0000256" key="11">
    <source>
        <dbReference type="ARBA" id="ARBA00080569"/>
    </source>
</evidence>
<dbReference type="PANTHER" id="PTHR32343:SF71">
    <property type="entry name" value="SPLICING REGULATORY GLUTAMIC ACID AND LYSINE RICH PROTEIN 1"/>
    <property type="match status" value="1"/>
</dbReference>
<evidence type="ECO:0000256" key="1">
    <source>
        <dbReference type="ARBA" id="ARBA00004123"/>
    </source>
</evidence>
<organism evidence="15 16">
    <name type="scientific">Mugilogobius chulae</name>
    <name type="common">yellowstripe goby</name>
    <dbReference type="NCBI Taxonomy" id="88201"/>
    <lineage>
        <taxon>Eukaryota</taxon>
        <taxon>Metazoa</taxon>
        <taxon>Chordata</taxon>
        <taxon>Craniata</taxon>
        <taxon>Vertebrata</taxon>
        <taxon>Euteleostomi</taxon>
        <taxon>Actinopterygii</taxon>
        <taxon>Neopterygii</taxon>
        <taxon>Teleostei</taxon>
        <taxon>Neoteleostei</taxon>
        <taxon>Acanthomorphata</taxon>
        <taxon>Gobiaria</taxon>
        <taxon>Gobiiformes</taxon>
        <taxon>Gobioidei</taxon>
        <taxon>Gobiidae</taxon>
        <taxon>Gobionellinae</taxon>
        <taxon>Mugilogobius</taxon>
    </lineage>
</organism>
<gene>
    <name evidence="15" type="ORF">WMY93_021207</name>
</gene>
<feature type="domain" description="RRM" evidence="14">
    <location>
        <begin position="165"/>
        <end position="241"/>
    </location>
</feature>
<name>A0AAW0N9Z9_9GOBI</name>
<dbReference type="CDD" id="cd12260">
    <property type="entry name" value="RRM2_SREK1"/>
    <property type="match status" value="1"/>
</dbReference>
<keyword evidence="16" id="KW-1185">Reference proteome</keyword>
<comment type="caution">
    <text evidence="15">The sequence shown here is derived from an EMBL/GenBank/DDBJ whole genome shotgun (WGS) entry which is preliminary data.</text>
</comment>
<evidence type="ECO:0000256" key="4">
    <source>
        <dbReference type="ARBA" id="ARBA00022664"/>
    </source>
</evidence>
<dbReference type="InterPro" id="IPR012677">
    <property type="entry name" value="Nucleotide-bd_a/b_plait_sf"/>
</dbReference>
<dbReference type="Proteomes" id="UP001460270">
    <property type="component" value="Unassembled WGS sequence"/>
</dbReference>
<dbReference type="FunFam" id="3.30.70.330:FF:000142">
    <property type="entry name" value="splicing regulatory glutamine/lysine-rich protein 1 isoform X1"/>
    <property type="match status" value="1"/>
</dbReference>
<evidence type="ECO:0000256" key="7">
    <source>
        <dbReference type="ARBA" id="ARBA00023242"/>
    </source>
</evidence>
<evidence type="ECO:0000256" key="3">
    <source>
        <dbReference type="ARBA" id="ARBA00022553"/>
    </source>
</evidence>
<protein>
    <recommendedName>
        <fullName evidence="9">Splicing regulatory glutamine/lysine-rich protein 1</fullName>
    </recommendedName>
    <alternativeName>
        <fullName evidence="10">Serine/arginine-rich-splicing regulatory protein 86</fullName>
    </alternativeName>
    <alternativeName>
        <fullName evidence="11">Splicing factor, arginine/serine-rich 12</fullName>
    </alternativeName>
</protein>
<feature type="compositionally biased region" description="Basic and acidic residues" evidence="13">
    <location>
        <begin position="375"/>
        <end position="386"/>
    </location>
</feature>
<dbReference type="GO" id="GO:0005681">
    <property type="term" value="C:spliceosomal complex"/>
    <property type="evidence" value="ECO:0007669"/>
    <property type="project" value="UniProtKB-KW"/>
</dbReference>
<feature type="region of interest" description="Disordered" evidence="13">
    <location>
        <begin position="272"/>
        <end position="450"/>
    </location>
</feature>
<feature type="compositionally biased region" description="Basic residues" evidence="13">
    <location>
        <begin position="324"/>
        <end position="374"/>
    </location>
</feature>
<dbReference type="GO" id="GO:0003723">
    <property type="term" value="F:RNA binding"/>
    <property type="evidence" value="ECO:0007669"/>
    <property type="project" value="UniProtKB-UniRule"/>
</dbReference>
<evidence type="ECO:0000313" key="15">
    <source>
        <dbReference type="EMBL" id="KAK7895882.1"/>
    </source>
</evidence>
<dbReference type="InterPro" id="IPR034192">
    <property type="entry name" value="SREK1_RRM2"/>
</dbReference>
<keyword evidence="4" id="KW-0507">mRNA processing</keyword>
<dbReference type="GO" id="GO:0008380">
    <property type="term" value="P:RNA splicing"/>
    <property type="evidence" value="ECO:0007669"/>
    <property type="project" value="UniProtKB-KW"/>
</dbReference>
<evidence type="ECO:0000256" key="2">
    <source>
        <dbReference type="ARBA" id="ARBA00010269"/>
    </source>
</evidence>
<feature type="compositionally biased region" description="Basic residues" evidence="13">
    <location>
        <begin position="289"/>
        <end position="312"/>
    </location>
</feature>
<dbReference type="GO" id="GO:0005654">
    <property type="term" value="C:nucleoplasm"/>
    <property type="evidence" value="ECO:0007669"/>
    <property type="project" value="TreeGrafter"/>
</dbReference>
<dbReference type="PANTHER" id="PTHR32343">
    <property type="entry name" value="SERINE/ARGININE-RICH SPLICING FACTOR"/>
    <property type="match status" value="1"/>
</dbReference>
<evidence type="ECO:0000259" key="14">
    <source>
        <dbReference type="PROSITE" id="PS50102"/>
    </source>
</evidence>